<name>A0AC34QAW0_9BILA</name>
<protein>
    <submittedName>
        <fullName evidence="2">BTB domain-containing protein</fullName>
    </submittedName>
</protein>
<sequence>MFHFPIVQQNNQNFNFEPAPVIVDPILDLENLKYHVERHPAQHGQFSFSVKFTNVSQRQVSRSLDYEDDAYPAAMWGIRCVPLGHHARFYLLRNSLLEYFEFEYDFTIVSGDGNYASGFGRRGFINANTIYSEFLDPPVDIPVNIQRNWFVIQVNIRHLRRDRDYWFIQPDIPTLRHPLIQAEPEPVMNVEEIHENAIVEAEIDAAAAVVATEKLRHLDEDVFEFPGFTKRLLTLFTEETLSDCEIHAGRAVIPAHKAVLAAHSIVFRSMFCHHCTLESRTSTVTIKKFLPEAVLVMIQWFYTGELVPLDNEVAYRYLPLSDIISNKSFLTFHPLDFIDPNFADSLRPNKPNYLDSEVVFDVVQLANKYALDDLEYLSEQMLVQRTDVSNCCRNLLLASMLQLFSLKITAVNMIRENKEKVLKSDEWKELVAADKELSEKILEQL</sequence>
<accession>A0AC34QAW0</accession>
<dbReference type="Proteomes" id="UP000887576">
    <property type="component" value="Unplaced"/>
</dbReference>
<dbReference type="WBParaSite" id="JU765_v2.g14536.t1">
    <property type="protein sequence ID" value="JU765_v2.g14536.t1"/>
    <property type="gene ID" value="JU765_v2.g14536"/>
</dbReference>
<proteinExistence type="predicted"/>
<organism evidence="1 2">
    <name type="scientific">Panagrolaimus sp. JU765</name>
    <dbReference type="NCBI Taxonomy" id="591449"/>
    <lineage>
        <taxon>Eukaryota</taxon>
        <taxon>Metazoa</taxon>
        <taxon>Ecdysozoa</taxon>
        <taxon>Nematoda</taxon>
        <taxon>Chromadorea</taxon>
        <taxon>Rhabditida</taxon>
        <taxon>Tylenchina</taxon>
        <taxon>Panagrolaimomorpha</taxon>
        <taxon>Panagrolaimoidea</taxon>
        <taxon>Panagrolaimidae</taxon>
        <taxon>Panagrolaimus</taxon>
    </lineage>
</organism>
<evidence type="ECO:0000313" key="1">
    <source>
        <dbReference type="Proteomes" id="UP000887576"/>
    </source>
</evidence>
<reference evidence="2" key="1">
    <citation type="submission" date="2022-11" db="UniProtKB">
        <authorList>
            <consortium name="WormBaseParasite"/>
        </authorList>
    </citation>
    <scope>IDENTIFICATION</scope>
</reference>
<evidence type="ECO:0000313" key="2">
    <source>
        <dbReference type="WBParaSite" id="JU765_v2.g14536.t1"/>
    </source>
</evidence>